<reference evidence="9" key="1">
    <citation type="submission" date="2020-03" db="EMBL/GenBank/DDBJ databases">
        <title>Draft Genome Sequence of Cylindrodendrum hubeiense.</title>
        <authorList>
            <person name="Buettner E."/>
            <person name="Kellner H."/>
        </authorList>
    </citation>
    <scope>NUCLEOTIDE SEQUENCE</scope>
    <source>
        <strain evidence="9">IHI 201604</strain>
    </source>
</reference>
<protein>
    <recommendedName>
        <fullName evidence="2">ubiquitinyl hydrolase 1</fullName>
        <ecNumber evidence="2">3.4.19.12</ecNumber>
    </recommendedName>
</protein>
<dbReference type="Gene3D" id="1.20.1300.20">
    <property type="entry name" value="Peptidase C65 Otubain, subdomain 2"/>
    <property type="match status" value="1"/>
</dbReference>
<feature type="compositionally biased region" description="Basic residues" evidence="7">
    <location>
        <begin position="62"/>
        <end position="72"/>
    </location>
</feature>
<dbReference type="Gene3D" id="3.30.200.60">
    <property type="entry name" value="Peptidase C65 Otubain, subdomain 1"/>
    <property type="match status" value="1"/>
</dbReference>
<dbReference type="EMBL" id="JAANBB010000228">
    <property type="protein sequence ID" value="KAF7546059.1"/>
    <property type="molecule type" value="Genomic_DNA"/>
</dbReference>
<feature type="domain" description="OTU" evidence="8">
    <location>
        <begin position="242"/>
        <end position="455"/>
    </location>
</feature>
<dbReference type="InterPro" id="IPR042468">
    <property type="entry name" value="Peptidase_C65_otubain_sub1"/>
</dbReference>
<keyword evidence="4" id="KW-0833">Ubl conjugation pathway</keyword>
<dbReference type="CDD" id="cd22749">
    <property type="entry name" value="Otubain_C65"/>
    <property type="match status" value="1"/>
</dbReference>
<evidence type="ECO:0000313" key="9">
    <source>
        <dbReference type="EMBL" id="KAF7546059.1"/>
    </source>
</evidence>
<dbReference type="InterPro" id="IPR042467">
    <property type="entry name" value="Peptidase_C65_otubain_sub2"/>
</dbReference>
<sequence>MFQPQPTPFTSSCFAAYGVAPELDFGFPVSAGGGGAGAPAGPPYDSQPQQQTGAPPQEQQQHHHQHHQHHQNPHLQRQQQASASPAASPYAQSTTSTTSPPPQTPTNRDTAQAHHQHQHQQLQLRQQQQQHQQQQQQQQQQYQQLSHQHQISQHQHHQPRQAPHQPSHQPYPRSVVIIPKMEDQQGQQGQQGQHDIAAQQAAAKDYQAVLKASRNRLAPWTLGRQQIVKRGHHQRALPQTFSHYRPIQGDGNCGWRAIGFSYFEKLIDSGDQGKIEGEVARLMSMSQMMSTVGGYAYFEEWADEMFGLLREIAQSMDNPNPQVAHLLLLERWNDSAISSSIIYYLRLLAATYLKANAATYDPFLLEVAGGVIGYCSQSIELVDREIEHLGIVALAHMLLQPVNFVLEIVYLDRSPGSQANRYRLPEEANGQDPSNLGPIIYLLYRPDHYDILYLTPPRLELPLPVPTAPVSMPVNRVNSLSQHTRIESTQMDLGEYSSVDFSALSIIPGLNPMGMAPLAPLHPPPSSVQHSPWMSQFSDGLPALNPTVSASATTLHHGITATPIPAHLYVSQLKHRA</sequence>
<dbReference type="EC" id="3.4.19.12" evidence="2"/>
<evidence type="ECO:0000256" key="3">
    <source>
        <dbReference type="ARBA" id="ARBA00022670"/>
    </source>
</evidence>
<dbReference type="GO" id="GO:0006508">
    <property type="term" value="P:proteolysis"/>
    <property type="evidence" value="ECO:0007669"/>
    <property type="project" value="UniProtKB-KW"/>
</dbReference>
<evidence type="ECO:0000256" key="1">
    <source>
        <dbReference type="ARBA" id="ARBA00000707"/>
    </source>
</evidence>
<proteinExistence type="predicted"/>
<feature type="compositionally biased region" description="Low complexity" evidence="7">
    <location>
        <begin position="47"/>
        <end position="59"/>
    </location>
</feature>
<feature type="compositionally biased region" description="Low complexity" evidence="7">
    <location>
        <begin position="119"/>
        <end position="153"/>
    </location>
</feature>
<name>A0A9P5H5Y9_9HYPO</name>
<keyword evidence="3" id="KW-0645">Protease</keyword>
<dbReference type="GO" id="GO:0004843">
    <property type="term" value="F:cysteine-type deubiquitinase activity"/>
    <property type="evidence" value="ECO:0007669"/>
    <property type="project" value="UniProtKB-EC"/>
</dbReference>
<comment type="caution">
    <text evidence="9">The sequence shown here is derived from an EMBL/GenBank/DDBJ whole genome shotgun (WGS) entry which is preliminary data.</text>
</comment>
<dbReference type="Pfam" id="PF10275">
    <property type="entry name" value="Peptidase_C65"/>
    <property type="match status" value="1"/>
</dbReference>
<dbReference type="AlphaFoldDB" id="A0A9P5H5Y9"/>
<evidence type="ECO:0000256" key="2">
    <source>
        <dbReference type="ARBA" id="ARBA00012759"/>
    </source>
</evidence>
<feature type="compositionally biased region" description="Low complexity" evidence="7">
    <location>
        <begin position="73"/>
        <end position="98"/>
    </location>
</feature>
<dbReference type="InterPro" id="IPR038765">
    <property type="entry name" value="Papain-like_cys_pep_sf"/>
</dbReference>
<dbReference type="GO" id="GO:0043130">
    <property type="term" value="F:ubiquitin binding"/>
    <property type="evidence" value="ECO:0007669"/>
    <property type="project" value="TreeGrafter"/>
</dbReference>
<dbReference type="Proteomes" id="UP000722485">
    <property type="component" value="Unassembled WGS sequence"/>
</dbReference>
<comment type="catalytic activity">
    <reaction evidence="1">
        <text>Thiol-dependent hydrolysis of ester, thioester, amide, peptide and isopeptide bonds formed by the C-terminal Gly of ubiquitin (a 76-residue protein attached to proteins as an intracellular targeting signal).</text>
        <dbReference type="EC" id="3.4.19.12"/>
    </reaction>
</comment>
<keyword evidence="5" id="KW-0378">Hydrolase</keyword>
<evidence type="ECO:0000259" key="8">
    <source>
        <dbReference type="PROSITE" id="PS50802"/>
    </source>
</evidence>
<evidence type="ECO:0000313" key="10">
    <source>
        <dbReference type="Proteomes" id="UP000722485"/>
    </source>
</evidence>
<dbReference type="OrthoDB" id="18915at2759"/>
<keyword evidence="10" id="KW-1185">Reference proteome</keyword>
<dbReference type="GO" id="GO:0071108">
    <property type="term" value="P:protein K48-linked deubiquitination"/>
    <property type="evidence" value="ECO:0007669"/>
    <property type="project" value="TreeGrafter"/>
</dbReference>
<evidence type="ECO:0000256" key="7">
    <source>
        <dbReference type="SAM" id="MobiDB-lite"/>
    </source>
</evidence>
<evidence type="ECO:0000256" key="4">
    <source>
        <dbReference type="ARBA" id="ARBA00022786"/>
    </source>
</evidence>
<feature type="compositionally biased region" description="Low complexity" evidence="7">
    <location>
        <begin position="160"/>
        <end position="170"/>
    </location>
</feature>
<dbReference type="InterPro" id="IPR003323">
    <property type="entry name" value="OTU_dom"/>
</dbReference>
<dbReference type="SUPFAM" id="SSF54001">
    <property type="entry name" value="Cysteine proteinases"/>
    <property type="match status" value="1"/>
</dbReference>
<evidence type="ECO:0000256" key="5">
    <source>
        <dbReference type="ARBA" id="ARBA00022801"/>
    </source>
</evidence>
<evidence type="ECO:0000256" key="6">
    <source>
        <dbReference type="ARBA" id="ARBA00022807"/>
    </source>
</evidence>
<dbReference type="PROSITE" id="PS50802">
    <property type="entry name" value="OTU"/>
    <property type="match status" value="1"/>
</dbReference>
<dbReference type="PANTHER" id="PTHR12931:SF15">
    <property type="entry name" value="UBIQUITIN THIOESTERASE OTUBAIN-LIKE"/>
    <property type="match status" value="1"/>
</dbReference>
<feature type="region of interest" description="Disordered" evidence="7">
    <location>
        <begin position="25"/>
        <end position="171"/>
    </location>
</feature>
<dbReference type="InterPro" id="IPR019400">
    <property type="entry name" value="Peptidase_C65_otubain"/>
</dbReference>
<dbReference type="GO" id="GO:0005634">
    <property type="term" value="C:nucleus"/>
    <property type="evidence" value="ECO:0007669"/>
    <property type="project" value="TreeGrafter"/>
</dbReference>
<organism evidence="9 10">
    <name type="scientific">Cylindrodendrum hubeiense</name>
    <dbReference type="NCBI Taxonomy" id="595255"/>
    <lineage>
        <taxon>Eukaryota</taxon>
        <taxon>Fungi</taxon>
        <taxon>Dikarya</taxon>
        <taxon>Ascomycota</taxon>
        <taxon>Pezizomycotina</taxon>
        <taxon>Sordariomycetes</taxon>
        <taxon>Hypocreomycetidae</taxon>
        <taxon>Hypocreales</taxon>
        <taxon>Nectriaceae</taxon>
        <taxon>Cylindrodendrum</taxon>
    </lineage>
</organism>
<gene>
    <name evidence="9" type="ORF">G7Z17_g8709</name>
</gene>
<accession>A0A9P5H5Y9</accession>
<keyword evidence="6" id="KW-0788">Thiol protease</keyword>
<dbReference type="PANTHER" id="PTHR12931">
    <property type="entry name" value="UBIQUITIN THIOLESTERASE PROTEIN OTUB"/>
    <property type="match status" value="1"/>
</dbReference>